<dbReference type="Pfam" id="PF07394">
    <property type="entry name" value="DUF1501"/>
    <property type="match status" value="1"/>
</dbReference>
<dbReference type="PANTHER" id="PTHR43737:SF1">
    <property type="entry name" value="DUF1501 DOMAIN-CONTAINING PROTEIN"/>
    <property type="match status" value="1"/>
</dbReference>
<evidence type="ECO:0008006" key="2">
    <source>
        <dbReference type="Google" id="ProtNLM"/>
    </source>
</evidence>
<organism evidence="1">
    <name type="scientific">mine drainage metagenome</name>
    <dbReference type="NCBI Taxonomy" id="410659"/>
    <lineage>
        <taxon>unclassified sequences</taxon>
        <taxon>metagenomes</taxon>
        <taxon>ecological metagenomes</taxon>
    </lineage>
</organism>
<comment type="caution">
    <text evidence="1">The sequence shown here is derived from an EMBL/GenBank/DDBJ whole genome shotgun (WGS) entry which is preliminary data.</text>
</comment>
<sequence>MPSLINGFTYQAFGANEMMNHLLAPSLSNDHVLVLVQLQGGNDGLNTVIPLEYFSEYVNARPNIYIPENKVLAVSGTQKIGLNPAMTGLQRLSNDGILKIIQSVGYDQPNFSHFRATDIWMSGSDSTQILNTGWAGRYLDAEFPNFPNGYPNASMTDPLAIQIGSLTSFTCQGPSINMGMSISSTSNFYSLINGSSSAVPDTPAGKELSFIRIVNEQTQQYDSVVKNAAAKVTKQVVYPSNNYLADQLKIVARLIGGGLKTKIYMVSYGSFDTHADQVNSSDTTTGTHAHLLGNVSSAIAAFQDDLKQLGADDRVVGMTFSEFGRRIKSNASGGTDHGAAAPMFIFGKNVLGGVLGNTPQIPSSITVNDNVPFQYDFRSVYATLLSEWLCVDDAELQLVMLKNFQQLPLVNAMYCNKAIPNPSGDVLISNYPNPFTATTKISFATAGGHTLVQLINASGAVVKNIIDTSYQTAGKYIVDFDGSYLASGVYYLRLQNLTIQKVHPIVKVR</sequence>
<proteinExistence type="predicted"/>
<dbReference type="AlphaFoldDB" id="A0A1J5S6S1"/>
<accession>A0A1J5S6S1</accession>
<reference evidence="1" key="1">
    <citation type="submission" date="2016-10" db="EMBL/GenBank/DDBJ databases">
        <title>Sequence of Gallionella enrichment culture.</title>
        <authorList>
            <person name="Poehlein A."/>
            <person name="Muehling M."/>
            <person name="Daniel R."/>
        </authorList>
    </citation>
    <scope>NUCLEOTIDE SEQUENCE</scope>
</reference>
<evidence type="ECO:0000313" key="1">
    <source>
        <dbReference type="EMBL" id="OIQ95981.1"/>
    </source>
</evidence>
<dbReference type="InterPro" id="IPR026444">
    <property type="entry name" value="Secre_tail"/>
</dbReference>
<dbReference type="NCBIfam" id="TIGR04183">
    <property type="entry name" value="Por_Secre_tail"/>
    <property type="match status" value="1"/>
</dbReference>
<protein>
    <recommendedName>
        <fullName evidence="2">Secretion system C-terminal sorting domain-containing protein</fullName>
    </recommendedName>
</protein>
<dbReference type="EMBL" id="MLJW01000156">
    <property type="protein sequence ID" value="OIQ95981.1"/>
    <property type="molecule type" value="Genomic_DNA"/>
</dbReference>
<gene>
    <name evidence="1" type="ORF">GALL_219780</name>
</gene>
<dbReference type="InterPro" id="IPR010869">
    <property type="entry name" value="DUF1501"/>
</dbReference>
<dbReference type="PANTHER" id="PTHR43737">
    <property type="entry name" value="BLL7424 PROTEIN"/>
    <property type="match status" value="1"/>
</dbReference>
<name>A0A1J5S6S1_9ZZZZ</name>